<organism evidence="2 3">
    <name type="scientific">Parvibium lacunae</name>
    <dbReference type="NCBI Taxonomy" id="1888893"/>
    <lineage>
        <taxon>Bacteria</taxon>
        <taxon>Pseudomonadati</taxon>
        <taxon>Pseudomonadota</taxon>
        <taxon>Betaproteobacteria</taxon>
        <taxon>Burkholderiales</taxon>
        <taxon>Alcaligenaceae</taxon>
        <taxon>Parvibium</taxon>
    </lineage>
</organism>
<keyword evidence="3" id="KW-1185">Reference proteome</keyword>
<evidence type="ECO:0000313" key="3">
    <source>
        <dbReference type="Proteomes" id="UP000252357"/>
    </source>
</evidence>
<sequence>MKMESQIHWWLLGLSCTLFAACLCGEAYYLEGDRRDAYSSALGLLAVGWMGVFFHIYTWLANPLLIIAWVFTGLKQYEIALACSGLAVILMLSFLRHKKIIVSAVPDYATIVGYGCGYWLWVGAAAVLAAGCACLTALKLLQKA</sequence>
<evidence type="ECO:0000256" key="1">
    <source>
        <dbReference type="SAM" id="Phobius"/>
    </source>
</evidence>
<evidence type="ECO:0000313" key="2">
    <source>
        <dbReference type="EMBL" id="RCS59472.1"/>
    </source>
</evidence>
<feature type="transmembrane region" description="Helical" evidence="1">
    <location>
        <begin position="79"/>
        <end position="98"/>
    </location>
</feature>
<dbReference type="EMBL" id="QPGB01000001">
    <property type="protein sequence ID" value="RCS59472.1"/>
    <property type="molecule type" value="Genomic_DNA"/>
</dbReference>
<feature type="transmembrane region" description="Helical" evidence="1">
    <location>
        <begin position="48"/>
        <end position="72"/>
    </location>
</feature>
<comment type="caution">
    <text evidence="2">The sequence shown here is derived from an EMBL/GenBank/DDBJ whole genome shotgun (WGS) entry which is preliminary data.</text>
</comment>
<dbReference type="PROSITE" id="PS51257">
    <property type="entry name" value="PROKAR_LIPOPROTEIN"/>
    <property type="match status" value="1"/>
</dbReference>
<reference evidence="2 3" key="1">
    <citation type="journal article" date="2018" name="Int. J. Syst. Evol. Microbiol.">
        <title>Parvibium lacunae gen. nov., sp. nov., a new member of the family Alcaligenaceae isolated from a freshwater pond.</title>
        <authorList>
            <person name="Chen W.M."/>
            <person name="Xie P.B."/>
            <person name="Hsu M.Y."/>
            <person name="Sheu S.Y."/>
        </authorList>
    </citation>
    <scope>NUCLEOTIDE SEQUENCE [LARGE SCALE GENOMIC DNA]</scope>
    <source>
        <strain evidence="2 3">KMB9</strain>
    </source>
</reference>
<accession>A0A368L7D2</accession>
<protein>
    <submittedName>
        <fullName evidence="2">Uncharacterized protein</fullName>
    </submittedName>
</protein>
<keyword evidence="1" id="KW-1133">Transmembrane helix</keyword>
<gene>
    <name evidence="2" type="ORF">DU000_01715</name>
</gene>
<proteinExistence type="predicted"/>
<keyword evidence="1" id="KW-0812">Transmembrane</keyword>
<name>A0A368L7D2_9BURK</name>
<dbReference type="Proteomes" id="UP000252357">
    <property type="component" value="Unassembled WGS sequence"/>
</dbReference>
<feature type="transmembrane region" description="Helical" evidence="1">
    <location>
        <begin position="118"/>
        <end position="141"/>
    </location>
</feature>
<dbReference type="AlphaFoldDB" id="A0A368L7D2"/>
<keyword evidence="1" id="KW-0472">Membrane</keyword>